<protein>
    <submittedName>
        <fullName evidence="2">Uncharacterized protein</fullName>
    </submittedName>
</protein>
<dbReference type="InterPro" id="IPR010770">
    <property type="entry name" value="Ecd"/>
</dbReference>
<dbReference type="Proteomes" id="UP001187471">
    <property type="component" value="Unassembled WGS sequence"/>
</dbReference>
<feature type="region of interest" description="Disordered" evidence="1">
    <location>
        <begin position="1"/>
        <end position="53"/>
    </location>
</feature>
<dbReference type="EMBL" id="JAVXUO010002412">
    <property type="protein sequence ID" value="KAK2973497.1"/>
    <property type="molecule type" value="Genomic_DNA"/>
</dbReference>
<sequence>MKYPSSENVNSDVDIDEGSSSDMEFESKRADDSDYESDIAEHTENNEEGAESFMHSYSDALSKELKTTSLDKTFIRANDQVFKNGEGTSNASGQMDEEFTPVDVDVNLVKSFLDSFSSQEGLAGPASNLLGLMGLQLPQDAKKEK</sequence>
<dbReference type="AlphaFoldDB" id="A0AA88QRI3"/>
<organism evidence="2 3">
    <name type="scientific">Escallonia rubra</name>
    <dbReference type="NCBI Taxonomy" id="112253"/>
    <lineage>
        <taxon>Eukaryota</taxon>
        <taxon>Viridiplantae</taxon>
        <taxon>Streptophyta</taxon>
        <taxon>Embryophyta</taxon>
        <taxon>Tracheophyta</taxon>
        <taxon>Spermatophyta</taxon>
        <taxon>Magnoliopsida</taxon>
        <taxon>eudicotyledons</taxon>
        <taxon>Gunneridae</taxon>
        <taxon>Pentapetalae</taxon>
        <taxon>asterids</taxon>
        <taxon>campanulids</taxon>
        <taxon>Escalloniales</taxon>
        <taxon>Escalloniaceae</taxon>
        <taxon>Escallonia</taxon>
    </lineage>
</organism>
<dbReference type="PANTHER" id="PTHR13060">
    <property type="entry name" value="SGT1 PROTEIN HSGT1 SUPPRESSOR OF GCR2"/>
    <property type="match status" value="1"/>
</dbReference>
<comment type="caution">
    <text evidence="2">The sequence shown here is derived from an EMBL/GenBank/DDBJ whole genome shotgun (WGS) entry which is preliminary data.</text>
</comment>
<dbReference type="Pfam" id="PF07093">
    <property type="entry name" value="SGT1"/>
    <property type="match status" value="1"/>
</dbReference>
<dbReference type="GO" id="GO:0005634">
    <property type="term" value="C:nucleus"/>
    <property type="evidence" value="ECO:0007669"/>
    <property type="project" value="TreeGrafter"/>
</dbReference>
<dbReference type="PANTHER" id="PTHR13060:SF0">
    <property type="entry name" value="PROTEIN ECDYSONELESS HOMOLOG"/>
    <property type="match status" value="1"/>
</dbReference>
<evidence type="ECO:0000256" key="1">
    <source>
        <dbReference type="SAM" id="MobiDB-lite"/>
    </source>
</evidence>
<accession>A0AA88QRI3</accession>
<gene>
    <name evidence="2" type="ORF">RJ640_020159</name>
</gene>
<name>A0AA88QRI3_9ASTE</name>
<evidence type="ECO:0000313" key="2">
    <source>
        <dbReference type="EMBL" id="KAK2973497.1"/>
    </source>
</evidence>
<feature type="compositionally biased region" description="Polar residues" evidence="1">
    <location>
        <begin position="1"/>
        <end position="11"/>
    </location>
</feature>
<proteinExistence type="predicted"/>
<evidence type="ECO:0000313" key="3">
    <source>
        <dbReference type="Proteomes" id="UP001187471"/>
    </source>
</evidence>
<keyword evidence="3" id="KW-1185">Reference proteome</keyword>
<reference evidence="2" key="1">
    <citation type="submission" date="2022-12" db="EMBL/GenBank/DDBJ databases">
        <title>Draft genome assemblies for two species of Escallonia (Escalloniales).</title>
        <authorList>
            <person name="Chanderbali A."/>
            <person name="Dervinis C."/>
            <person name="Anghel I."/>
            <person name="Soltis D."/>
            <person name="Soltis P."/>
            <person name="Zapata F."/>
        </authorList>
    </citation>
    <scope>NUCLEOTIDE SEQUENCE</scope>
    <source>
        <strain evidence="2">UCBG92.1500</strain>
        <tissue evidence="2">Leaf</tissue>
    </source>
</reference>